<keyword evidence="2" id="KW-0812">Transmembrane</keyword>
<reference evidence="3" key="1">
    <citation type="submission" date="2023-10" db="EMBL/GenBank/DDBJ databases">
        <title>Genome assembly of Pristionchus species.</title>
        <authorList>
            <person name="Yoshida K."/>
            <person name="Sommer R.J."/>
        </authorList>
    </citation>
    <scope>NUCLEOTIDE SEQUENCE</scope>
    <source>
        <strain evidence="3">RS0144</strain>
    </source>
</reference>
<evidence type="ECO:0000256" key="2">
    <source>
        <dbReference type="SAM" id="Phobius"/>
    </source>
</evidence>
<feature type="non-terminal residue" evidence="3">
    <location>
        <position position="161"/>
    </location>
</feature>
<proteinExistence type="predicted"/>
<accession>A0AAV5UF73</accession>
<comment type="caution">
    <text evidence="3">The sequence shown here is derived from an EMBL/GenBank/DDBJ whole genome shotgun (WGS) entry which is preliminary data.</text>
</comment>
<feature type="compositionally biased region" description="Basic and acidic residues" evidence="1">
    <location>
        <begin position="135"/>
        <end position="148"/>
    </location>
</feature>
<keyword evidence="2" id="KW-1133">Transmembrane helix</keyword>
<evidence type="ECO:0000313" key="3">
    <source>
        <dbReference type="EMBL" id="GMT04958.1"/>
    </source>
</evidence>
<organism evidence="3 4">
    <name type="scientific">Pristionchus entomophagus</name>
    <dbReference type="NCBI Taxonomy" id="358040"/>
    <lineage>
        <taxon>Eukaryota</taxon>
        <taxon>Metazoa</taxon>
        <taxon>Ecdysozoa</taxon>
        <taxon>Nematoda</taxon>
        <taxon>Chromadorea</taxon>
        <taxon>Rhabditida</taxon>
        <taxon>Rhabditina</taxon>
        <taxon>Diplogasteromorpha</taxon>
        <taxon>Diplogasteroidea</taxon>
        <taxon>Neodiplogasteridae</taxon>
        <taxon>Pristionchus</taxon>
    </lineage>
</organism>
<dbReference type="Proteomes" id="UP001432027">
    <property type="component" value="Unassembled WGS sequence"/>
</dbReference>
<evidence type="ECO:0000256" key="1">
    <source>
        <dbReference type="SAM" id="MobiDB-lite"/>
    </source>
</evidence>
<dbReference type="EMBL" id="BTSX01000006">
    <property type="protein sequence ID" value="GMT04958.1"/>
    <property type="molecule type" value="Genomic_DNA"/>
</dbReference>
<sequence>YTFPHCTHFSIHSHSFPTFSAMANGSFFDPFWNNTSNETTVLPTTVSHPTSARLPTSTIPSEPYASGASVSSPVTQYMDKSEVLARAIEDGATDRHIFYITLGLCMLQLLVVLAIRFVRSCACKSTEDESATSLLKDESVKGAKDESKNVLTMRTVRETRE</sequence>
<keyword evidence="2" id="KW-0472">Membrane</keyword>
<gene>
    <name evidence="3" type="ORF">PENTCL1PPCAC_27132</name>
</gene>
<feature type="region of interest" description="Disordered" evidence="1">
    <location>
        <begin position="45"/>
        <end position="67"/>
    </location>
</feature>
<feature type="region of interest" description="Disordered" evidence="1">
    <location>
        <begin position="131"/>
        <end position="161"/>
    </location>
</feature>
<protein>
    <submittedName>
        <fullName evidence="3">Uncharacterized protein</fullName>
    </submittedName>
</protein>
<feature type="transmembrane region" description="Helical" evidence="2">
    <location>
        <begin position="96"/>
        <end position="118"/>
    </location>
</feature>
<feature type="non-terminal residue" evidence="3">
    <location>
        <position position="1"/>
    </location>
</feature>
<dbReference type="AlphaFoldDB" id="A0AAV5UF73"/>
<keyword evidence="4" id="KW-1185">Reference proteome</keyword>
<name>A0AAV5UF73_9BILA</name>
<evidence type="ECO:0000313" key="4">
    <source>
        <dbReference type="Proteomes" id="UP001432027"/>
    </source>
</evidence>
<feature type="compositionally biased region" description="Polar residues" evidence="1">
    <location>
        <begin position="45"/>
        <end position="60"/>
    </location>
</feature>